<protein>
    <submittedName>
        <fullName evidence="2">Uncharacterized protein</fullName>
    </submittedName>
</protein>
<sequence length="307" mass="35884">MTEVNIDITENEINMDVKEVKEIENEINVKNMVEHYIVAGGRYEVVCSIIYALIILICMTICVGFTIYYVYTYNFSTIIMTPFIYSKPDISNSTIFMTPCYIGNELLEQIIKNNETLPNNYIYSYDAFSHKYYYLNTGYCKEGLEYINDITDYVNNINSKMENKTYLQINYNPNYLILKYLAIACIFCIILVVLCFASFLYVKTPKSPYIKAFKSYIYEGSKYSCRISTIFTLPMILSVIILILTCVMIQLSSFTYYNFDYNSNIFGINDFRIIIIIALLYICPTMFVLFVSSLLFIPFIRYNETPM</sequence>
<gene>
    <name evidence="2" type="ORF">Hokovirus_1_10</name>
</gene>
<feature type="transmembrane region" description="Helical" evidence="1">
    <location>
        <begin position="49"/>
        <end position="71"/>
    </location>
</feature>
<feature type="transmembrane region" description="Helical" evidence="1">
    <location>
        <begin position="271"/>
        <end position="297"/>
    </location>
</feature>
<keyword evidence="1" id="KW-0812">Transmembrane</keyword>
<accession>A0A1V0SEM5</accession>
<reference evidence="2" key="1">
    <citation type="journal article" date="2017" name="Science">
        <title>Giant viruses with an expanded complement of translation system components.</title>
        <authorList>
            <person name="Schulz F."/>
            <person name="Yutin N."/>
            <person name="Ivanova N.N."/>
            <person name="Ortega D.R."/>
            <person name="Lee T.K."/>
            <person name="Vierheilig J."/>
            <person name="Daims H."/>
            <person name="Horn M."/>
            <person name="Wagner M."/>
            <person name="Jensen G.J."/>
            <person name="Kyrpides N.C."/>
            <person name="Koonin E.V."/>
            <person name="Woyke T."/>
        </authorList>
    </citation>
    <scope>NUCLEOTIDE SEQUENCE</scope>
    <source>
        <strain evidence="2">HKV1</strain>
    </source>
</reference>
<keyword evidence="1" id="KW-0472">Membrane</keyword>
<proteinExistence type="predicted"/>
<feature type="transmembrane region" description="Helical" evidence="1">
    <location>
        <begin position="223"/>
        <end position="251"/>
    </location>
</feature>
<dbReference type="EMBL" id="KY684103">
    <property type="protein sequence ID" value="ARF10131.1"/>
    <property type="molecule type" value="Genomic_DNA"/>
</dbReference>
<feature type="transmembrane region" description="Helical" evidence="1">
    <location>
        <begin position="180"/>
        <end position="202"/>
    </location>
</feature>
<evidence type="ECO:0000256" key="1">
    <source>
        <dbReference type="SAM" id="Phobius"/>
    </source>
</evidence>
<name>A0A1V0SEM5_9VIRU</name>
<keyword evidence="1" id="KW-1133">Transmembrane helix</keyword>
<organism evidence="2">
    <name type="scientific">Hokovirus HKV1</name>
    <dbReference type="NCBI Taxonomy" id="1977638"/>
    <lineage>
        <taxon>Viruses</taxon>
        <taxon>Varidnaviria</taxon>
        <taxon>Bamfordvirae</taxon>
        <taxon>Nucleocytoviricota</taxon>
        <taxon>Megaviricetes</taxon>
        <taxon>Imitervirales</taxon>
        <taxon>Mimiviridae</taxon>
        <taxon>Klosneuvirinae</taxon>
        <taxon>Hokovirus</taxon>
    </lineage>
</organism>
<evidence type="ECO:0000313" key="2">
    <source>
        <dbReference type="EMBL" id="ARF10131.1"/>
    </source>
</evidence>